<dbReference type="EMBL" id="JASVWF010000003">
    <property type="protein sequence ID" value="MDL5157314.1"/>
    <property type="molecule type" value="Genomic_DNA"/>
</dbReference>
<protein>
    <submittedName>
        <fullName evidence="2">Oxygenase MpaB family protein</fullName>
        <ecNumber evidence="2">1.-.-.-</ecNumber>
    </submittedName>
</protein>
<keyword evidence="3" id="KW-1185">Reference proteome</keyword>
<reference evidence="2 3" key="1">
    <citation type="submission" date="2023-06" db="EMBL/GenBank/DDBJ databases">
        <title>Actinomycetospora Odt1-22.</title>
        <authorList>
            <person name="Supong K."/>
        </authorList>
    </citation>
    <scope>NUCLEOTIDE SEQUENCE [LARGE SCALE GENOMIC DNA]</scope>
    <source>
        <strain evidence="2 3">Odt1-22</strain>
    </source>
</reference>
<dbReference type="InterPro" id="IPR018713">
    <property type="entry name" value="MPAB/Lcp_cat_dom"/>
</dbReference>
<gene>
    <name evidence="2" type="ORF">QRT03_15215</name>
</gene>
<name>A0ABT7M9F4_9PSEU</name>
<dbReference type="RefSeq" id="WP_286053748.1">
    <property type="nucleotide sequence ID" value="NZ_JASVWF010000003.1"/>
</dbReference>
<dbReference type="GO" id="GO:0016491">
    <property type="term" value="F:oxidoreductase activity"/>
    <property type="evidence" value="ECO:0007669"/>
    <property type="project" value="UniProtKB-KW"/>
</dbReference>
<evidence type="ECO:0000313" key="3">
    <source>
        <dbReference type="Proteomes" id="UP001231924"/>
    </source>
</evidence>
<sequence length="293" mass="31555">MNDAPRSPGSSSAALRLPRDPELGYFGPGSVTWKVMADPSAGPGGIAALFTQALHPRALAGVDQHSDFRTQFWPRLARTAEYVMTVTFSSREKVDRVAGHVRRAHEHVRGVDPVTGRTYAASEPDLLRWVHVTEVNGFLDAVQRAGAGLTDDEADRFLAEQVRAAELLGATDVPASRAEVADYFEAVRPELQASPTSRSGALRLLAPPMPTRVALTTPARPAWTALATLGFALQPRWARRMHGLPGLPTTDLAAGLVIRALRTTVLALPETWQRGPVAREALAKERAILGDAA</sequence>
<dbReference type="PANTHER" id="PTHR36151:SF3">
    <property type="entry name" value="ER-BOUND OXYGENASE MPAB_MPAB'_RUBBER OXYGENASE CATALYTIC DOMAIN-CONTAINING PROTEIN"/>
    <property type="match status" value="1"/>
</dbReference>
<comment type="caution">
    <text evidence="2">The sequence shown here is derived from an EMBL/GenBank/DDBJ whole genome shotgun (WGS) entry which is preliminary data.</text>
</comment>
<dbReference type="PANTHER" id="PTHR36151">
    <property type="entry name" value="BLR2777 PROTEIN"/>
    <property type="match status" value="1"/>
</dbReference>
<dbReference type="Proteomes" id="UP001231924">
    <property type="component" value="Unassembled WGS sequence"/>
</dbReference>
<organism evidence="2 3">
    <name type="scientific">Actinomycetospora termitidis</name>
    <dbReference type="NCBI Taxonomy" id="3053470"/>
    <lineage>
        <taxon>Bacteria</taxon>
        <taxon>Bacillati</taxon>
        <taxon>Actinomycetota</taxon>
        <taxon>Actinomycetes</taxon>
        <taxon>Pseudonocardiales</taxon>
        <taxon>Pseudonocardiaceae</taxon>
        <taxon>Actinomycetospora</taxon>
    </lineage>
</organism>
<feature type="domain" description="ER-bound oxygenase mpaB/mpaB'/Rubber oxygenase catalytic" evidence="1">
    <location>
        <begin position="33"/>
        <end position="263"/>
    </location>
</feature>
<evidence type="ECO:0000259" key="1">
    <source>
        <dbReference type="Pfam" id="PF09995"/>
    </source>
</evidence>
<dbReference type="EC" id="1.-.-.-" evidence="2"/>
<keyword evidence="2" id="KW-0560">Oxidoreductase</keyword>
<accession>A0ABT7M9F4</accession>
<proteinExistence type="predicted"/>
<evidence type="ECO:0000313" key="2">
    <source>
        <dbReference type="EMBL" id="MDL5157314.1"/>
    </source>
</evidence>
<dbReference type="Pfam" id="PF09995">
    <property type="entry name" value="MPAB_Lcp_cat"/>
    <property type="match status" value="1"/>
</dbReference>